<feature type="region of interest" description="Disordered" evidence="10">
    <location>
        <begin position="426"/>
        <end position="445"/>
    </location>
</feature>
<dbReference type="GO" id="GO:0006820">
    <property type="term" value="P:monoatomic anion transport"/>
    <property type="evidence" value="ECO:0007669"/>
    <property type="project" value="TreeGrafter"/>
</dbReference>
<keyword evidence="3" id="KW-0813">Transport</keyword>
<evidence type="ECO:0000256" key="6">
    <source>
        <dbReference type="ARBA" id="ARBA00023065"/>
    </source>
</evidence>
<dbReference type="FunFam" id="2.30.30.60:FF:000003">
    <property type="entry name" value="Predicted mechanosensitive ion channel"/>
    <property type="match status" value="1"/>
</dbReference>
<dbReference type="Pfam" id="PF00924">
    <property type="entry name" value="MS_channel_2nd"/>
    <property type="match status" value="1"/>
</dbReference>
<dbReference type="Gene3D" id="2.30.30.60">
    <property type="match status" value="1"/>
</dbReference>
<feature type="transmembrane region" description="Helical" evidence="11">
    <location>
        <begin position="294"/>
        <end position="312"/>
    </location>
</feature>
<evidence type="ECO:0000256" key="4">
    <source>
        <dbReference type="ARBA" id="ARBA00022692"/>
    </source>
</evidence>
<feature type="compositionally biased region" description="Polar residues" evidence="10">
    <location>
        <begin position="147"/>
        <end position="158"/>
    </location>
</feature>
<protein>
    <recommendedName>
        <fullName evidence="9">Mechanosensitive ion channel protein</fullName>
    </recommendedName>
</protein>
<evidence type="ECO:0000256" key="5">
    <source>
        <dbReference type="ARBA" id="ARBA00022989"/>
    </source>
</evidence>
<dbReference type="PIRSF" id="PIRSF017209">
    <property type="entry name" value="Memb_At2g17000_prd"/>
    <property type="match status" value="1"/>
</dbReference>
<accession>A0AAN7L2Q3</accession>
<feature type="region of interest" description="Disordered" evidence="10">
    <location>
        <begin position="147"/>
        <end position="194"/>
    </location>
</feature>
<evidence type="ECO:0000256" key="8">
    <source>
        <dbReference type="ARBA" id="ARBA00023303"/>
    </source>
</evidence>
<keyword evidence="5 11" id="KW-1133">Transmembrane helix</keyword>
<keyword evidence="8" id="KW-0407">Ion channel</keyword>
<evidence type="ECO:0000256" key="9">
    <source>
        <dbReference type="PIRNR" id="PIRNR017209"/>
    </source>
</evidence>
<keyword evidence="6" id="KW-0406">Ion transport</keyword>
<dbReference type="GO" id="GO:0008381">
    <property type="term" value="F:mechanosensitive monoatomic ion channel activity"/>
    <property type="evidence" value="ECO:0007669"/>
    <property type="project" value="TreeGrafter"/>
</dbReference>
<dbReference type="InterPro" id="IPR006685">
    <property type="entry name" value="MscS_channel_2nd"/>
</dbReference>
<feature type="transmembrane region" description="Helical" evidence="11">
    <location>
        <begin position="211"/>
        <end position="236"/>
    </location>
</feature>
<dbReference type="EMBL" id="JAXIOK010000002">
    <property type="protein sequence ID" value="KAK4777851.1"/>
    <property type="molecule type" value="Genomic_DNA"/>
</dbReference>
<dbReference type="AlphaFoldDB" id="A0AAN7L2Q3"/>
<evidence type="ECO:0000256" key="11">
    <source>
        <dbReference type="SAM" id="Phobius"/>
    </source>
</evidence>
<organism evidence="13 14">
    <name type="scientific">Trapa incisa</name>
    <dbReference type="NCBI Taxonomy" id="236973"/>
    <lineage>
        <taxon>Eukaryota</taxon>
        <taxon>Viridiplantae</taxon>
        <taxon>Streptophyta</taxon>
        <taxon>Embryophyta</taxon>
        <taxon>Tracheophyta</taxon>
        <taxon>Spermatophyta</taxon>
        <taxon>Magnoliopsida</taxon>
        <taxon>eudicotyledons</taxon>
        <taxon>Gunneridae</taxon>
        <taxon>Pentapetalae</taxon>
        <taxon>rosids</taxon>
        <taxon>malvids</taxon>
        <taxon>Myrtales</taxon>
        <taxon>Lythraceae</taxon>
        <taxon>Trapa</taxon>
    </lineage>
</organism>
<feature type="domain" description="Mechanosensitive ion channel MscS" evidence="12">
    <location>
        <begin position="640"/>
        <end position="698"/>
    </location>
</feature>
<evidence type="ECO:0000313" key="13">
    <source>
        <dbReference type="EMBL" id="KAK4777851.1"/>
    </source>
</evidence>
<reference evidence="13 14" key="1">
    <citation type="journal article" date="2023" name="Hortic Res">
        <title>Pangenome of water caltrop reveals structural variations and asymmetric subgenome divergence after allopolyploidization.</title>
        <authorList>
            <person name="Zhang X."/>
            <person name="Chen Y."/>
            <person name="Wang L."/>
            <person name="Yuan Y."/>
            <person name="Fang M."/>
            <person name="Shi L."/>
            <person name="Lu R."/>
            <person name="Comes H.P."/>
            <person name="Ma Y."/>
            <person name="Chen Y."/>
            <person name="Huang G."/>
            <person name="Zhou Y."/>
            <person name="Zheng Z."/>
            <person name="Qiu Y."/>
        </authorList>
    </citation>
    <scope>NUCLEOTIDE SEQUENCE [LARGE SCALE GENOMIC DNA]</scope>
    <source>
        <tissue evidence="13">Roots</tissue>
    </source>
</reference>
<keyword evidence="4 11" id="KW-0812">Transmembrane</keyword>
<evidence type="ECO:0000259" key="12">
    <source>
        <dbReference type="Pfam" id="PF00924"/>
    </source>
</evidence>
<dbReference type="PANTHER" id="PTHR31618:SF1">
    <property type="entry name" value="EF-HAND DOMAIN-CONTAINING PROTEIN"/>
    <property type="match status" value="1"/>
</dbReference>
<dbReference type="PANTHER" id="PTHR31618">
    <property type="entry name" value="MECHANOSENSITIVE ION CHANNEL PROTEIN 5"/>
    <property type="match status" value="1"/>
</dbReference>
<feature type="compositionally biased region" description="Basic and acidic residues" evidence="10">
    <location>
        <begin position="162"/>
        <end position="171"/>
    </location>
</feature>
<keyword evidence="14" id="KW-1185">Reference proteome</keyword>
<feature type="transmembrane region" description="Helical" evidence="11">
    <location>
        <begin position="324"/>
        <end position="344"/>
    </location>
</feature>
<feature type="region of interest" description="Disordered" evidence="10">
    <location>
        <begin position="1"/>
        <end position="53"/>
    </location>
</feature>
<feature type="transmembrane region" description="Helical" evidence="11">
    <location>
        <begin position="621"/>
        <end position="644"/>
    </location>
</feature>
<sequence length="852" mass="96770">MKPSENRNEGVSGNGGGIWRDSSYEFWRNDGASEKGDGGSEFHFQQQKAAEDPTSKLIGEFLHKQKASGGFSLDMDLEMQELKQGGNAEDVISISPVSESPLKARSSPSDETRARVSFKQQQVPKSGEEEEQVLRCTSNASFRSNSSCMRRSTIQTNKNRSRLLDPPEQKPVKSSPARSGLLSGKLPDEDEDDPFLDEDLPQEYKKGKIDFLTLIESVSLVVFIAALVCSCTMPYFEDKRPWKLELWKWEVLVLVLICGRLVSNWVIRIVVFFIERNFLLRKRVLYFVYGLRKAVRNCMWLGLVLVAWHFLFDKKVERATGTGKLQYVTKVLVCLLVGTLVWLVKTLIVKVLASSFHVSTYFDRIQESLFNQYVIETLSGPPLVEMRKSEEEEEKVLIEVENFQKAGASIPNCLKQAVLKPGTSGRLIGSGRTQRSPKAGKEKGDEGITVDHLHRLSPKNVSAWNMKRLMNLVRFGKLSTLDEKISSHNDESAKQISSEDEAKAAAKKIFQNVAKEGSNVRYIYMEDLMRFMSEDEASRTMSLFEGATENHRISKSSLKNWVVNAFRERRALALTLDDTKTAVKNLHRMVNTVVAIIIFIIWLLVLGITTGKFLLLISSQVLLVVFIFGNSCKTTFEAIIFLFVMHPFDVGDRCEIDGVQMIVEEMNILTTVFLKYDNQKIIFPNSALATKCINNYRRSPDMGDAVEFCVHIATPPEKIAAIKQRILRLALNDTYFIQFCEYKQCSCMVVCSYIENKSEHWYSAPMIIFKDVEDLNKLRIAVWLTHSMNHQDMGERWRRRSLLVEEMVKIFKDLDIQYRLLPLNVNVRALPSTTSGGHPPLWPGAPARETAA</sequence>
<dbReference type="GO" id="GO:0005886">
    <property type="term" value="C:plasma membrane"/>
    <property type="evidence" value="ECO:0007669"/>
    <property type="project" value="UniProtKB-UniRule"/>
</dbReference>
<evidence type="ECO:0000313" key="14">
    <source>
        <dbReference type="Proteomes" id="UP001345219"/>
    </source>
</evidence>
<feature type="region of interest" description="Disordered" evidence="10">
    <location>
        <begin position="81"/>
        <end position="134"/>
    </location>
</feature>
<feature type="compositionally biased region" description="Basic and acidic residues" evidence="10">
    <location>
        <begin position="27"/>
        <end position="40"/>
    </location>
</feature>
<proteinExistence type="inferred from homology"/>
<gene>
    <name evidence="13" type="ORF">SAY87_018038</name>
</gene>
<evidence type="ECO:0000256" key="10">
    <source>
        <dbReference type="SAM" id="MobiDB-lite"/>
    </source>
</evidence>
<dbReference type="SUPFAM" id="SSF50182">
    <property type="entry name" value="Sm-like ribonucleoproteins"/>
    <property type="match status" value="1"/>
</dbReference>
<comment type="similarity">
    <text evidence="2 9">Belongs to the MscS (TC 1.A.23) family.</text>
</comment>
<comment type="subcellular location">
    <subcellularLocation>
        <location evidence="1">Membrane</location>
        <topology evidence="1">Multi-pass membrane protein</topology>
    </subcellularLocation>
</comment>
<evidence type="ECO:0000256" key="2">
    <source>
        <dbReference type="ARBA" id="ARBA00008017"/>
    </source>
</evidence>
<dbReference type="InterPro" id="IPR016688">
    <property type="entry name" value="MscS-like_plants/fungi"/>
</dbReference>
<feature type="transmembrane region" description="Helical" evidence="11">
    <location>
        <begin position="593"/>
        <end position="615"/>
    </location>
</feature>
<comment type="caution">
    <text evidence="13">The sequence shown here is derived from an EMBL/GenBank/DDBJ whole genome shotgun (WGS) entry which is preliminary data.</text>
</comment>
<name>A0AAN7L2Q3_9MYRT</name>
<dbReference type="Proteomes" id="UP001345219">
    <property type="component" value="Chromosome 14"/>
</dbReference>
<dbReference type="InterPro" id="IPR023408">
    <property type="entry name" value="MscS_beta-dom_sf"/>
</dbReference>
<evidence type="ECO:0000256" key="7">
    <source>
        <dbReference type="ARBA" id="ARBA00023136"/>
    </source>
</evidence>
<evidence type="ECO:0000256" key="1">
    <source>
        <dbReference type="ARBA" id="ARBA00004141"/>
    </source>
</evidence>
<evidence type="ECO:0000256" key="3">
    <source>
        <dbReference type="ARBA" id="ARBA00022448"/>
    </source>
</evidence>
<feature type="transmembrane region" description="Helical" evidence="11">
    <location>
        <begin position="251"/>
        <end position="274"/>
    </location>
</feature>
<dbReference type="InterPro" id="IPR010920">
    <property type="entry name" value="LSM_dom_sf"/>
</dbReference>
<dbReference type="GO" id="GO:0050982">
    <property type="term" value="P:detection of mechanical stimulus"/>
    <property type="evidence" value="ECO:0007669"/>
    <property type="project" value="UniProtKB-ARBA"/>
</dbReference>
<keyword evidence="7 9" id="KW-0472">Membrane</keyword>